<gene>
    <name evidence="2" type="ORF">GEV33_000314</name>
</gene>
<protein>
    <submittedName>
        <fullName evidence="2">Uncharacterized protein</fullName>
    </submittedName>
</protein>
<feature type="compositionally biased region" description="Polar residues" evidence="1">
    <location>
        <begin position="8"/>
        <end position="18"/>
    </location>
</feature>
<reference evidence="2" key="1">
    <citation type="journal article" date="2020" name="J Insects Food Feed">
        <title>The yellow mealworm (Tenebrio molitor) genome: a resource for the emerging insects as food and feed industry.</title>
        <authorList>
            <person name="Eriksson T."/>
            <person name="Andere A."/>
            <person name="Kelstrup H."/>
            <person name="Emery V."/>
            <person name="Picard C."/>
        </authorList>
    </citation>
    <scope>NUCLEOTIDE SEQUENCE</scope>
    <source>
        <strain evidence="2">Stoneville</strain>
        <tissue evidence="2">Whole head</tissue>
    </source>
</reference>
<reference evidence="2" key="2">
    <citation type="submission" date="2021-08" db="EMBL/GenBank/DDBJ databases">
        <authorList>
            <person name="Eriksson T."/>
        </authorList>
    </citation>
    <scope>NUCLEOTIDE SEQUENCE</scope>
    <source>
        <strain evidence="2">Stoneville</strain>
        <tissue evidence="2">Whole head</tissue>
    </source>
</reference>
<accession>A0A8J6HYC2</accession>
<dbReference type="Proteomes" id="UP000719412">
    <property type="component" value="Unassembled WGS sequence"/>
</dbReference>
<name>A0A8J6HYC2_TENMO</name>
<evidence type="ECO:0000256" key="1">
    <source>
        <dbReference type="SAM" id="MobiDB-lite"/>
    </source>
</evidence>
<feature type="region of interest" description="Disordered" evidence="1">
    <location>
        <begin position="1"/>
        <end position="26"/>
    </location>
</feature>
<dbReference type="EMBL" id="JABDTM020001968">
    <property type="protein sequence ID" value="KAH0822477.1"/>
    <property type="molecule type" value="Genomic_DNA"/>
</dbReference>
<evidence type="ECO:0000313" key="3">
    <source>
        <dbReference type="Proteomes" id="UP000719412"/>
    </source>
</evidence>
<organism evidence="2 3">
    <name type="scientific">Tenebrio molitor</name>
    <name type="common">Yellow mealworm beetle</name>
    <dbReference type="NCBI Taxonomy" id="7067"/>
    <lineage>
        <taxon>Eukaryota</taxon>
        <taxon>Metazoa</taxon>
        <taxon>Ecdysozoa</taxon>
        <taxon>Arthropoda</taxon>
        <taxon>Hexapoda</taxon>
        <taxon>Insecta</taxon>
        <taxon>Pterygota</taxon>
        <taxon>Neoptera</taxon>
        <taxon>Endopterygota</taxon>
        <taxon>Coleoptera</taxon>
        <taxon>Polyphaga</taxon>
        <taxon>Cucujiformia</taxon>
        <taxon>Tenebrionidae</taxon>
        <taxon>Tenebrio</taxon>
    </lineage>
</organism>
<dbReference type="AlphaFoldDB" id="A0A8J6HYC2"/>
<keyword evidence="3" id="KW-1185">Reference proteome</keyword>
<evidence type="ECO:0000313" key="2">
    <source>
        <dbReference type="EMBL" id="KAH0822477.1"/>
    </source>
</evidence>
<sequence>MNYERLASRSTQISSPPSIINGRRIDPGSCSGEEKVRQRPKVLRLVCNWRVIAVIAVSIVESRIFTSVPAEERSNFHAPQVIRRIATTFLITADNARVECSRRARGHHEINNSCPEHDPWEMCILGNRHKNEGNFLSRRVAEYPVSSGLSKKRRARGDVTRTPPPRIRTCQTRYNEEVYF</sequence>
<comment type="caution">
    <text evidence="2">The sequence shown here is derived from an EMBL/GenBank/DDBJ whole genome shotgun (WGS) entry which is preliminary data.</text>
</comment>
<proteinExistence type="predicted"/>